<dbReference type="Proteomes" id="UP000240621">
    <property type="component" value="Unassembled WGS sequence"/>
</dbReference>
<evidence type="ECO:0000313" key="1">
    <source>
        <dbReference type="EMBL" id="PSK82640.1"/>
    </source>
</evidence>
<sequence length="37" mass="4347">MRFLFNLQNLIPYAVVFGLTVSNSWDSQPHDTPPRER</sequence>
<name>A0A2P8CCE7_9BACT</name>
<reference evidence="1 2" key="1">
    <citation type="submission" date="2018-03" db="EMBL/GenBank/DDBJ databases">
        <title>Genomic Encyclopedia of Archaeal and Bacterial Type Strains, Phase II (KMG-II): from individual species to whole genera.</title>
        <authorList>
            <person name="Goeker M."/>
        </authorList>
    </citation>
    <scope>NUCLEOTIDE SEQUENCE [LARGE SCALE GENOMIC DNA]</scope>
    <source>
        <strain evidence="1 2">DSM 27267</strain>
    </source>
</reference>
<protein>
    <submittedName>
        <fullName evidence="1">Uncharacterized protein</fullName>
    </submittedName>
</protein>
<organism evidence="1 2">
    <name type="scientific">Prolixibacter denitrificans</name>
    <dbReference type="NCBI Taxonomy" id="1541063"/>
    <lineage>
        <taxon>Bacteria</taxon>
        <taxon>Pseudomonadati</taxon>
        <taxon>Bacteroidota</taxon>
        <taxon>Bacteroidia</taxon>
        <taxon>Marinilabiliales</taxon>
        <taxon>Prolixibacteraceae</taxon>
        <taxon>Prolixibacter</taxon>
    </lineage>
</organism>
<comment type="caution">
    <text evidence="1">The sequence shown here is derived from an EMBL/GenBank/DDBJ whole genome shotgun (WGS) entry which is preliminary data.</text>
</comment>
<accession>A0A2P8CCE7</accession>
<dbReference type="EMBL" id="PYGC01000005">
    <property type="protein sequence ID" value="PSK82640.1"/>
    <property type="molecule type" value="Genomic_DNA"/>
</dbReference>
<evidence type="ECO:0000313" key="2">
    <source>
        <dbReference type="Proteomes" id="UP000240621"/>
    </source>
</evidence>
<proteinExistence type="predicted"/>
<dbReference type="AlphaFoldDB" id="A0A2P8CCE7"/>
<gene>
    <name evidence="1" type="ORF">CLV93_10532</name>
</gene>